<dbReference type="SMART" id="SM00993">
    <property type="entry name" value="YL1_C"/>
    <property type="match status" value="1"/>
</dbReference>
<evidence type="ECO:0000259" key="4">
    <source>
        <dbReference type="SMART" id="SM00993"/>
    </source>
</evidence>
<comment type="similarity">
    <text evidence="1">Belongs to the VPS72/YL1 family.</text>
</comment>
<evidence type="ECO:0000256" key="2">
    <source>
        <dbReference type="ARBA" id="ARBA00020000"/>
    </source>
</evidence>
<comment type="caution">
    <text evidence="5">The sequence shown here is derived from an EMBL/GenBank/DDBJ whole genome shotgun (WGS) entry which is preliminary data.</text>
</comment>
<evidence type="ECO:0000256" key="1">
    <source>
        <dbReference type="ARBA" id="ARBA00006832"/>
    </source>
</evidence>
<keyword evidence="6" id="KW-1185">Reference proteome</keyword>
<feature type="region of interest" description="Disordered" evidence="3">
    <location>
        <begin position="75"/>
        <end position="139"/>
    </location>
</feature>
<reference evidence="5" key="1">
    <citation type="submission" date="2023-10" db="EMBL/GenBank/DDBJ databases">
        <title>Genome assembly of Pristionchus species.</title>
        <authorList>
            <person name="Yoshida K."/>
            <person name="Sommer R.J."/>
        </authorList>
    </citation>
    <scope>NUCLEOTIDE SEQUENCE</scope>
    <source>
        <strain evidence="5">RS0144</strain>
    </source>
</reference>
<feature type="compositionally biased region" description="Basic residues" evidence="3">
    <location>
        <begin position="1"/>
        <end position="10"/>
    </location>
</feature>
<dbReference type="InterPro" id="IPR046757">
    <property type="entry name" value="YL1_N"/>
</dbReference>
<organism evidence="5 6">
    <name type="scientific">Pristionchus entomophagus</name>
    <dbReference type="NCBI Taxonomy" id="358040"/>
    <lineage>
        <taxon>Eukaryota</taxon>
        <taxon>Metazoa</taxon>
        <taxon>Ecdysozoa</taxon>
        <taxon>Nematoda</taxon>
        <taxon>Chromadorea</taxon>
        <taxon>Rhabditida</taxon>
        <taxon>Rhabditina</taxon>
        <taxon>Diplogasteromorpha</taxon>
        <taxon>Diplogasteroidea</taxon>
        <taxon>Neodiplogasteridae</taxon>
        <taxon>Pristionchus</taxon>
    </lineage>
</organism>
<gene>
    <name evidence="5" type="ORF">PENTCL1PPCAC_22869</name>
</gene>
<feature type="compositionally biased region" description="Acidic residues" evidence="3">
    <location>
        <begin position="98"/>
        <end position="115"/>
    </location>
</feature>
<dbReference type="EMBL" id="BTSX01000005">
    <property type="protein sequence ID" value="GMT00695.1"/>
    <property type="molecule type" value="Genomic_DNA"/>
</dbReference>
<feature type="compositionally biased region" description="Acidic residues" evidence="3">
    <location>
        <begin position="16"/>
        <end position="39"/>
    </location>
</feature>
<dbReference type="Proteomes" id="UP001432027">
    <property type="component" value="Unassembled WGS sequence"/>
</dbReference>
<dbReference type="Pfam" id="PF08265">
    <property type="entry name" value="YL1_C"/>
    <property type="match status" value="1"/>
</dbReference>
<evidence type="ECO:0000313" key="5">
    <source>
        <dbReference type="EMBL" id="GMT00695.1"/>
    </source>
</evidence>
<feature type="region of interest" description="Disordered" evidence="3">
    <location>
        <begin position="1"/>
        <end position="54"/>
    </location>
</feature>
<dbReference type="GO" id="GO:0005634">
    <property type="term" value="C:nucleus"/>
    <property type="evidence" value="ECO:0007669"/>
    <property type="project" value="TreeGrafter"/>
</dbReference>
<evidence type="ECO:0000313" key="6">
    <source>
        <dbReference type="Proteomes" id="UP001432027"/>
    </source>
</evidence>
<name>A0AAV5U1M2_9BILA</name>
<dbReference type="AlphaFoldDB" id="A0AAV5U1M2"/>
<sequence>MVRRTPRSKKAKEEEKNESEDVNMDGETSENESSDEDIQAPELMVTSRSRRDGAGAKMQVLIQSANMEDDFYKDAYGGAFNEDDQDDVFQSPVHSDDDIVDSDFDKSEEDDDPASDGEGKEGGPRRSKRVKGREENDDRKKKWVIARMGGACVAANVVDEKIHERMLREAEETERINVESLKKYEEFELEKRKKREKVTMSKKLVGPRIIEKDSQEGKVVIVPTMKIFECARRGEGLVCAVTGRPARYRDPVSGLPYSSKLAFKVIRDKYYKYLATVRNGEDVNEFLSSIE</sequence>
<dbReference type="Pfam" id="PF05764">
    <property type="entry name" value="YL1"/>
    <property type="match status" value="2"/>
</dbReference>
<accession>A0AAV5U1M2</accession>
<protein>
    <recommendedName>
        <fullName evidence="2">Vacuolar protein sorting-associated protein 72 homolog</fullName>
    </recommendedName>
</protein>
<dbReference type="InterPro" id="IPR013272">
    <property type="entry name" value="Vps72/YL1_C"/>
</dbReference>
<dbReference type="PANTHER" id="PTHR13275">
    <property type="entry name" value="YL-1 PROTEIN TRANSCRIPTION FACTOR-LIKE 1"/>
    <property type="match status" value="1"/>
</dbReference>
<dbReference type="PANTHER" id="PTHR13275:SF4">
    <property type="entry name" value="VACUOLAR PROTEIN SORTING-ASSOCIATED PROTEIN 72 HOMOLOG"/>
    <property type="match status" value="1"/>
</dbReference>
<feature type="domain" description="Vps72/YL1 C-terminal" evidence="4">
    <location>
        <begin position="237"/>
        <end position="266"/>
    </location>
</feature>
<evidence type="ECO:0000256" key="3">
    <source>
        <dbReference type="SAM" id="MobiDB-lite"/>
    </source>
</evidence>
<proteinExistence type="inferred from homology"/>